<evidence type="ECO:0000313" key="1">
    <source>
        <dbReference type="EMBL" id="MDI1486404.1"/>
    </source>
</evidence>
<proteinExistence type="predicted"/>
<dbReference type="GO" id="GO:0006396">
    <property type="term" value="P:RNA processing"/>
    <property type="evidence" value="ECO:0007669"/>
    <property type="project" value="InterPro"/>
</dbReference>
<dbReference type="Gene3D" id="1.10.1520.10">
    <property type="entry name" value="Ribonuclease III domain"/>
    <property type="match status" value="1"/>
</dbReference>
<keyword evidence="2" id="KW-1185">Reference proteome</keyword>
<gene>
    <name evidence="1" type="ORF">OHK93_005632</name>
</gene>
<organism evidence="1 2">
    <name type="scientific">Ramalina farinacea</name>
    <dbReference type="NCBI Taxonomy" id="258253"/>
    <lineage>
        <taxon>Eukaryota</taxon>
        <taxon>Fungi</taxon>
        <taxon>Dikarya</taxon>
        <taxon>Ascomycota</taxon>
        <taxon>Pezizomycotina</taxon>
        <taxon>Lecanoromycetes</taxon>
        <taxon>OSLEUM clade</taxon>
        <taxon>Lecanoromycetidae</taxon>
        <taxon>Lecanorales</taxon>
        <taxon>Lecanorineae</taxon>
        <taxon>Ramalinaceae</taxon>
        <taxon>Ramalina</taxon>
    </lineage>
</organism>
<protein>
    <recommendedName>
        <fullName evidence="3">RNase III domain-containing protein</fullName>
    </recommendedName>
</protein>
<sequence length="145" mass="16068">MPPKPKLKGMTQVVLALEKIIGYKFQNARLAWEALQAQGAIVHADEISNAVGSEPHGTQESFRQLRYGNKRLALIGDTALKLALIENWFGDPDHASPEAVFGAVYLDGGMRSVPEVLHKLGLMPRLVRKVIRRNDADPFVKRDGK</sequence>
<dbReference type="Proteomes" id="UP001161017">
    <property type="component" value="Unassembled WGS sequence"/>
</dbReference>
<accession>A0AA43TST7</accession>
<evidence type="ECO:0000313" key="2">
    <source>
        <dbReference type="Proteomes" id="UP001161017"/>
    </source>
</evidence>
<dbReference type="InterPro" id="IPR036389">
    <property type="entry name" value="RNase_III_sf"/>
</dbReference>
<dbReference type="AlphaFoldDB" id="A0AA43TST7"/>
<dbReference type="EMBL" id="JAPUFD010000003">
    <property type="protein sequence ID" value="MDI1486404.1"/>
    <property type="molecule type" value="Genomic_DNA"/>
</dbReference>
<dbReference type="SUPFAM" id="SSF69065">
    <property type="entry name" value="RNase III domain-like"/>
    <property type="match status" value="1"/>
</dbReference>
<name>A0AA43TST7_9LECA</name>
<dbReference type="GO" id="GO:0004525">
    <property type="term" value="F:ribonuclease III activity"/>
    <property type="evidence" value="ECO:0007669"/>
    <property type="project" value="InterPro"/>
</dbReference>
<comment type="caution">
    <text evidence="1">The sequence shown here is derived from an EMBL/GenBank/DDBJ whole genome shotgun (WGS) entry which is preliminary data.</text>
</comment>
<reference evidence="1" key="1">
    <citation type="journal article" date="2023" name="Genome Biol. Evol.">
        <title>First Whole Genome Sequence and Flow Cytometry Genome Size Data for the Lichen-Forming Fungus Ramalina farinacea (Ascomycota).</title>
        <authorList>
            <person name="Llewellyn T."/>
            <person name="Mian S."/>
            <person name="Hill R."/>
            <person name="Leitch I.J."/>
            <person name="Gaya E."/>
        </authorList>
    </citation>
    <scope>NUCLEOTIDE SEQUENCE</scope>
    <source>
        <strain evidence="1">LIQ254RAFAR</strain>
    </source>
</reference>
<evidence type="ECO:0008006" key="3">
    <source>
        <dbReference type="Google" id="ProtNLM"/>
    </source>
</evidence>